<dbReference type="EMBL" id="JAAIUW010000007">
    <property type="protein sequence ID" value="KAF7824531.1"/>
    <property type="molecule type" value="Genomic_DNA"/>
</dbReference>
<organism evidence="2 3">
    <name type="scientific">Senna tora</name>
    <dbReference type="NCBI Taxonomy" id="362788"/>
    <lineage>
        <taxon>Eukaryota</taxon>
        <taxon>Viridiplantae</taxon>
        <taxon>Streptophyta</taxon>
        <taxon>Embryophyta</taxon>
        <taxon>Tracheophyta</taxon>
        <taxon>Spermatophyta</taxon>
        <taxon>Magnoliopsida</taxon>
        <taxon>eudicotyledons</taxon>
        <taxon>Gunneridae</taxon>
        <taxon>Pentapetalae</taxon>
        <taxon>rosids</taxon>
        <taxon>fabids</taxon>
        <taxon>Fabales</taxon>
        <taxon>Fabaceae</taxon>
        <taxon>Caesalpinioideae</taxon>
        <taxon>Cassia clade</taxon>
        <taxon>Senna</taxon>
    </lineage>
</organism>
<dbReference type="OrthoDB" id="1391789at2759"/>
<feature type="domain" description="Reverse transcriptase zinc-binding" evidence="1">
    <location>
        <begin position="19"/>
        <end position="105"/>
    </location>
</feature>
<dbReference type="PANTHER" id="PTHR47723:SF19">
    <property type="entry name" value="POLYNUCLEOTIDYL TRANSFERASE, RIBONUCLEASE H-LIKE SUPERFAMILY PROTEIN"/>
    <property type="match status" value="1"/>
</dbReference>
<sequence length="244" mass="28077">MRNAPQDAYAWDLTHDGSFTVKSAYDNIERPELDVNDNLWKKVWKCPCTERNRFFLWRLGHDSIMTNSNRLIRGFTTADVCQRCGESPETAMHAIRDCKRSKAVWNLLVHDRFKHKFFNSNIHKWMEENLIVNVGPNGKKNWSSCGGIIRDTEGNWVTGFTKKLGKGMSFQVEIWSILMGSDIRILLSRDWDVELAFVPREANSAADAMAKYGQSLSFGAKLYDSPPDVCSRIIRMEKLLLVRP</sequence>
<dbReference type="Pfam" id="PF13966">
    <property type="entry name" value="zf-RVT"/>
    <property type="match status" value="1"/>
</dbReference>
<keyword evidence="3" id="KW-1185">Reference proteome</keyword>
<gene>
    <name evidence="2" type="ORF">G2W53_022675</name>
</gene>
<dbReference type="Proteomes" id="UP000634136">
    <property type="component" value="Unassembled WGS sequence"/>
</dbReference>
<proteinExistence type="predicted"/>
<protein>
    <submittedName>
        <fullName evidence="2">Putative ribonuclease H protein At1g65750 family</fullName>
    </submittedName>
</protein>
<accession>A0A834TP25</accession>
<evidence type="ECO:0000313" key="3">
    <source>
        <dbReference type="Proteomes" id="UP000634136"/>
    </source>
</evidence>
<dbReference type="AlphaFoldDB" id="A0A834TP25"/>
<reference evidence="2" key="1">
    <citation type="submission" date="2020-09" db="EMBL/GenBank/DDBJ databases">
        <title>Genome-Enabled Discovery of Anthraquinone Biosynthesis in Senna tora.</title>
        <authorList>
            <person name="Kang S.-H."/>
            <person name="Pandey R.P."/>
            <person name="Lee C.-M."/>
            <person name="Sim J.-S."/>
            <person name="Jeong J.-T."/>
            <person name="Choi B.-S."/>
            <person name="Jung M."/>
            <person name="Ginzburg D."/>
            <person name="Zhao K."/>
            <person name="Won S.Y."/>
            <person name="Oh T.-J."/>
            <person name="Yu Y."/>
            <person name="Kim N.-H."/>
            <person name="Lee O.R."/>
            <person name="Lee T.-H."/>
            <person name="Bashyal P."/>
            <person name="Kim T.-S."/>
            <person name="Lee W.-H."/>
            <person name="Kawkins C."/>
            <person name="Kim C.-K."/>
            <person name="Kim J.S."/>
            <person name="Ahn B.O."/>
            <person name="Rhee S.Y."/>
            <person name="Sohng J.K."/>
        </authorList>
    </citation>
    <scope>NUCLEOTIDE SEQUENCE</scope>
    <source>
        <tissue evidence="2">Leaf</tissue>
    </source>
</reference>
<dbReference type="InterPro" id="IPR026960">
    <property type="entry name" value="RVT-Znf"/>
</dbReference>
<dbReference type="CDD" id="cd06222">
    <property type="entry name" value="RNase_H_like"/>
    <property type="match status" value="1"/>
</dbReference>
<evidence type="ECO:0000259" key="1">
    <source>
        <dbReference type="Pfam" id="PF13966"/>
    </source>
</evidence>
<comment type="caution">
    <text evidence="2">The sequence shown here is derived from an EMBL/GenBank/DDBJ whole genome shotgun (WGS) entry which is preliminary data.</text>
</comment>
<dbReference type="PANTHER" id="PTHR47723">
    <property type="entry name" value="OS05G0353850 PROTEIN"/>
    <property type="match status" value="1"/>
</dbReference>
<name>A0A834TP25_9FABA</name>
<evidence type="ECO:0000313" key="2">
    <source>
        <dbReference type="EMBL" id="KAF7824531.1"/>
    </source>
</evidence>
<dbReference type="InterPro" id="IPR044730">
    <property type="entry name" value="RNase_H-like_dom_plant"/>
</dbReference>
<dbReference type="InterPro" id="IPR053151">
    <property type="entry name" value="RNase_H-like"/>
</dbReference>